<dbReference type="Proteomes" id="UP000233120">
    <property type="component" value="Unassembled WGS sequence"/>
</dbReference>
<evidence type="ECO:0000313" key="10">
    <source>
        <dbReference type="Proteomes" id="UP000233120"/>
    </source>
</evidence>
<dbReference type="InterPro" id="IPR036016">
    <property type="entry name" value="TBC1D8_PH-GRAM2"/>
</dbReference>
<comment type="function">
    <text evidence="3">May act as a GTPase-activating protein for Rab family protein(s).</text>
</comment>
<organism evidence="9 10">
    <name type="scientific">Macaca nemestrina</name>
    <name type="common">Pig-tailed macaque</name>
    <dbReference type="NCBI Taxonomy" id="9545"/>
    <lineage>
        <taxon>Eukaryota</taxon>
        <taxon>Metazoa</taxon>
        <taxon>Chordata</taxon>
        <taxon>Craniata</taxon>
        <taxon>Vertebrata</taxon>
        <taxon>Euteleostomi</taxon>
        <taxon>Mammalia</taxon>
        <taxon>Eutheria</taxon>
        <taxon>Euarchontoglires</taxon>
        <taxon>Primates</taxon>
        <taxon>Haplorrhini</taxon>
        <taxon>Catarrhini</taxon>
        <taxon>Cercopithecidae</taxon>
        <taxon>Cercopithecinae</taxon>
        <taxon>Macaca</taxon>
    </lineage>
</organism>
<dbReference type="SMART" id="SM00568">
    <property type="entry name" value="GRAM"/>
    <property type="match status" value="1"/>
</dbReference>
<dbReference type="Gene3D" id="2.30.29.30">
    <property type="entry name" value="Pleckstrin-homology domain (PH domain)/Phosphotyrosine-binding domain (PTB)"/>
    <property type="match status" value="2"/>
</dbReference>
<feature type="region of interest" description="Disordered" evidence="7">
    <location>
        <begin position="1004"/>
        <end position="1045"/>
    </location>
</feature>
<keyword evidence="10" id="KW-1185">Reference proteome</keyword>
<dbReference type="Gene3D" id="1.10.10.750">
    <property type="entry name" value="Ypt/Rab-GAP domain of gyp1p, domain 1"/>
    <property type="match status" value="1"/>
</dbReference>
<dbReference type="SUPFAM" id="SSF47923">
    <property type="entry name" value="Ypt/Rab-GAP domain of gyp1p"/>
    <property type="match status" value="2"/>
</dbReference>
<feature type="domain" description="Rab-GAP TBC" evidence="8">
    <location>
        <begin position="476"/>
        <end position="663"/>
    </location>
</feature>
<proteinExistence type="predicted"/>
<dbReference type="SMART" id="SM00164">
    <property type="entry name" value="TBC"/>
    <property type="match status" value="1"/>
</dbReference>
<dbReference type="InterPro" id="IPR011992">
    <property type="entry name" value="EF-hand-dom_pair"/>
</dbReference>
<dbReference type="CDD" id="cd13353">
    <property type="entry name" value="PH-GRAM2_TBC1D8"/>
    <property type="match status" value="1"/>
</dbReference>
<name>A0A2K6AQT4_MACNE</name>
<dbReference type="FunFam" id="1.10.8.270:FF:000002">
    <property type="entry name" value="TBC1 domain family member 9B"/>
    <property type="match status" value="1"/>
</dbReference>
<dbReference type="FunFam" id="1.10.238.10:FF:000153">
    <property type="entry name" value="TBC1 domain family member 8 isoform X2"/>
    <property type="match status" value="1"/>
</dbReference>
<evidence type="ECO:0000256" key="1">
    <source>
        <dbReference type="ARBA" id="ARBA00022468"/>
    </source>
</evidence>
<dbReference type="Pfam" id="PF00566">
    <property type="entry name" value="RabGAP-TBC"/>
    <property type="match status" value="1"/>
</dbReference>
<dbReference type="GeneTree" id="ENSGT00940000158977"/>
<dbReference type="Gene3D" id="1.10.8.270">
    <property type="entry name" value="putative rabgap domain of human tbc1 domain family member 14 like domains"/>
    <property type="match status" value="1"/>
</dbReference>
<gene>
    <name evidence="9" type="primary">TBC1D8</name>
</gene>
<reference evidence="9" key="2">
    <citation type="submission" date="2025-09" db="UniProtKB">
        <authorList>
            <consortium name="Ensembl"/>
        </authorList>
    </citation>
    <scope>IDENTIFICATION</scope>
</reference>
<dbReference type="InterPro" id="IPR000195">
    <property type="entry name" value="Rab-GAP-TBC_dom"/>
</dbReference>
<protein>
    <recommendedName>
        <fullName evidence="4">TBC1 domain family member 8</fullName>
    </recommendedName>
    <alternativeName>
        <fullName evidence="5">Vascular Rab-GAP/TBC-containing protein</fullName>
    </alternativeName>
</protein>
<keyword evidence="2" id="KW-0677">Repeat</keyword>
<keyword evidence="1" id="KW-0343">GTPase activation</keyword>
<dbReference type="GO" id="GO:0005096">
    <property type="term" value="F:GTPase activator activity"/>
    <property type="evidence" value="ECO:0007669"/>
    <property type="project" value="UniProtKB-KW"/>
</dbReference>
<dbReference type="PANTHER" id="PTHR47666:SF2">
    <property type="entry name" value="TBC1 DOMAIN FAMILY MEMBER 8 ISOFORM X1"/>
    <property type="match status" value="1"/>
</dbReference>
<evidence type="ECO:0000259" key="8">
    <source>
        <dbReference type="PROSITE" id="PS50086"/>
    </source>
</evidence>
<dbReference type="Gene3D" id="1.10.472.80">
    <property type="entry name" value="Ypt/Rab-GAP domain of gyp1p, domain 3"/>
    <property type="match status" value="1"/>
</dbReference>
<dbReference type="SUPFAM" id="SSF47473">
    <property type="entry name" value="EF-hand"/>
    <property type="match status" value="1"/>
</dbReference>
<dbReference type="InterPro" id="IPR004182">
    <property type="entry name" value="GRAM"/>
</dbReference>
<dbReference type="PANTHER" id="PTHR47666">
    <property type="entry name" value="PROTEIN VASCULAR ASSOCIATED DEATH 1, CHLOROPLASTIC"/>
    <property type="match status" value="1"/>
</dbReference>
<dbReference type="InterPro" id="IPR011993">
    <property type="entry name" value="PH-like_dom_sf"/>
</dbReference>
<sequence length="1111" mass="126823">MWLKPEEVLLKNALKLWVTQKSSCYFILQRRRGHGEGGGRLTGRLVGALDAVLDSNARVAPFRILLQVPGSQVYSPIACGATLEEINQHWDWLEQNLLHTLSVFDNKDDIASFVKGKVKVGPLSLTCIRECVILRSFSWGVCCGWLLARVWLQFRGMICISPFSLTVKLVVPWVDIQKLERTSNVFLTDTIRITTQNKERDFSMFLNLDEVFKVMEQLADVTLRRLLDNEVFDLDPDLQEPSQITKRDLEARAQNEFFRAFFRLPRKEKLHAVVDCSLWTPFSRCHTAGRMFTSDSYICFASREDGCCKIVLPLREVVSIEKMEDTSLLPHPIIVSIRSKVAFQFIELRDRDSLVEALLVRLKQVHANHPVHYDTSVDDDMASPVFHSTSMCGDHRFGDLEMVSSQSSEESEKEKSPLLHPDALVTAFQQSGSQSPDSQMSREQIKISLWNDHFVEYGRTVCMFRTEKIRKLVAMGIPESLRGRLWLLFSDAVTDLASHPGYYGNLVEESLGKCCLVTEEIERDLHRSLPEHPAFQNETGIAALRRVLTAYAHRNPKIGYCQSMNILTSVLLLYAKEEEAFWLLVAVCERMLPDYFNHRVIGAQVDQSVFEELIKGHLPELAEHMNDLSALASVSLSWFLTLFLSIMPLESAVNVVDCFFYDGIKAIFQLGLAVLEANAEDLCSSKDDGQALMILSRFLDHIKNEDSPGPPVGSHHAFFSDDQEPYPVTDISDLIRDSYEKFGDQSVEQIEHLRYKHRIRVLQGHEDTTKQNVLRVVIPEVSILPEDLEELYDLFKREHMMSCYWEQPRPTASRHDPSRPYAEQYRIDARQFAHLFQLVSPWTCGAHTEILAERTFRLLDDNMDQLIEFKAFVSCLDIMYNGEMNEKIKLLYRLHIPPALTENDRDSQSPLKNPLLSTSRPLVFGKPNGDAVDYQKQLKQMIKDLAKEKDKTEKELPKMSQREFIQFCKTLYSMFHEDPEENDLYQAIATVTTLLLQIGEVGQRSSSSGSCSQECGEELQASAPSPEDSVFADTGKTPQDSQAFPEEAQADWTVSLEHILASLLTEQSLVNFFEKPLDMKSKLENAKINQYNLKTSEMSHQSQSELKLSNL</sequence>
<dbReference type="InterPro" id="IPR035969">
    <property type="entry name" value="Rab-GAP_TBC_sf"/>
</dbReference>
<dbReference type="Ensembl" id="ENSMNET00000007451.1">
    <property type="protein sequence ID" value="ENSMNEP00000001517.1"/>
    <property type="gene ID" value="ENSMNEG00000006766.1"/>
</dbReference>
<dbReference type="FunFam" id="2.30.29.30:FF:000259">
    <property type="entry name" value="TBC1 domain family member 8"/>
    <property type="match status" value="1"/>
</dbReference>
<evidence type="ECO:0000313" key="9">
    <source>
        <dbReference type="Ensembl" id="ENSMNEP00000001517.1"/>
    </source>
</evidence>
<dbReference type="Gene3D" id="1.10.238.10">
    <property type="entry name" value="EF-hand"/>
    <property type="match status" value="1"/>
</dbReference>
<dbReference type="OMA" id="GSEVYWA"/>
<dbReference type="PROSITE" id="PS50086">
    <property type="entry name" value="TBC_RABGAP"/>
    <property type="match status" value="1"/>
</dbReference>
<evidence type="ECO:0000256" key="5">
    <source>
        <dbReference type="ARBA" id="ARBA00075953"/>
    </source>
</evidence>
<feature type="compositionally biased region" description="Low complexity" evidence="7">
    <location>
        <begin position="1004"/>
        <end position="1014"/>
    </location>
</feature>
<evidence type="ECO:0000256" key="3">
    <source>
        <dbReference type="ARBA" id="ARBA00043879"/>
    </source>
</evidence>
<evidence type="ECO:0000256" key="7">
    <source>
        <dbReference type="SAM" id="MobiDB-lite"/>
    </source>
</evidence>
<dbReference type="Bgee" id="ENSMNEG00000006766">
    <property type="expression patterns" value="Expressed in heart and 12 other cell types or tissues"/>
</dbReference>
<reference evidence="9" key="1">
    <citation type="submission" date="2025-08" db="UniProtKB">
        <authorList>
            <consortium name="Ensembl"/>
        </authorList>
    </citation>
    <scope>IDENTIFICATION</scope>
</reference>
<feature type="coiled-coil region" evidence="6">
    <location>
        <begin position="931"/>
        <end position="962"/>
    </location>
</feature>
<accession>A0A2K6AQT4</accession>
<dbReference type="Pfam" id="PF02893">
    <property type="entry name" value="GRAM"/>
    <property type="match status" value="1"/>
</dbReference>
<evidence type="ECO:0000256" key="4">
    <source>
        <dbReference type="ARBA" id="ARBA00072015"/>
    </source>
</evidence>
<dbReference type="FunFam" id="1.10.472.80:FF:000030">
    <property type="entry name" value="TBC1 domain family member 8 isoform X2"/>
    <property type="match status" value="1"/>
</dbReference>
<dbReference type="STRING" id="9545.ENSMNEP00000001517"/>
<keyword evidence="6" id="KW-0175">Coiled coil</keyword>
<evidence type="ECO:0000256" key="6">
    <source>
        <dbReference type="SAM" id="Coils"/>
    </source>
</evidence>
<dbReference type="AlphaFoldDB" id="A0A2K6AQT4"/>
<evidence type="ECO:0000256" key="2">
    <source>
        <dbReference type="ARBA" id="ARBA00022737"/>
    </source>
</evidence>